<dbReference type="GO" id="GO:0045151">
    <property type="term" value="P:acetoin biosynthetic process"/>
    <property type="evidence" value="ECO:0007669"/>
    <property type="project" value="UniProtKB-UniRule"/>
</dbReference>
<organism evidence="11 12">
    <name type="scientific">Seleniivibrio woodruffii</name>
    <dbReference type="NCBI Taxonomy" id="1078050"/>
    <lineage>
        <taxon>Bacteria</taxon>
        <taxon>Pseudomonadati</taxon>
        <taxon>Deferribacterota</taxon>
        <taxon>Deferribacteres</taxon>
        <taxon>Deferribacterales</taxon>
        <taxon>Geovibrionaceae</taxon>
        <taxon>Seleniivibrio</taxon>
    </lineage>
</organism>
<keyword evidence="7 9" id="KW-0005">Acetoin biosynthesis</keyword>
<accession>A0A4R1KBH7</accession>
<dbReference type="EMBL" id="SMGG01000003">
    <property type="protein sequence ID" value="TCK61825.1"/>
    <property type="molecule type" value="Genomic_DNA"/>
</dbReference>
<comment type="similarity">
    <text evidence="3 9">Belongs to the alpha-acetolactate decarboxylase family.</text>
</comment>
<keyword evidence="6 9" id="KW-0210">Decarboxylase</keyword>
<dbReference type="PROSITE" id="PS51257">
    <property type="entry name" value="PROKAR_LIPOPROTEIN"/>
    <property type="match status" value="1"/>
</dbReference>
<dbReference type="Pfam" id="PF03306">
    <property type="entry name" value="AAL_decarboxy"/>
    <property type="match status" value="1"/>
</dbReference>
<evidence type="ECO:0000313" key="12">
    <source>
        <dbReference type="Proteomes" id="UP000294614"/>
    </source>
</evidence>
<name>A0A4R1KBH7_9BACT</name>
<dbReference type="PANTHER" id="PTHR35524">
    <property type="entry name" value="ALPHA-ACETOLACTATE DECARBOXYLASE"/>
    <property type="match status" value="1"/>
</dbReference>
<evidence type="ECO:0000256" key="7">
    <source>
        <dbReference type="ARBA" id="ARBA00023061"/>
    </source>
</evidence>
<evidence type="ECO:0000256" key="1">
    <source>
        <dbReference type="ARBA" id="ARBA00001784"/>
    </source>
</evidence>
<dbReference type="AlphaFoldDB" id="A0A4R1KBH7"/>
<evidence type="ECO:0000256" key="8">
    <source>
        <dbReference type="ARBA" id="ARBA00023239"/>
    </source>
</evidence>
<dbReference type="CDD" id="cd17299">
    <property type="entry name" value="acetolactate_decarboxylase"/>
    <property type="match status" value="1"/>
</dbReference>
<evidence type="ECO:0000313" key="11">
    <source>
        <dbReference type="EMBL" id="TCK61825.1"/>
    </source>
</evidence>
<dbReference type="SUPFAM" id="SSF117856">
    <property type="entry name" value="AF0104/ALDC/Ptd012-like"/>
    <property type="match status" value="1"/>
</dbReference>
<keyword evidence="10" id="KW-0732">Signal</keyword>
<keyword evidence="12" id="KW-1185">Reference proteome</keyword>
<evidence type="ECO:0000256" key="6">
    <source>
        <dbReference type="ARBA" id="ARBA00022793"/>
    </source>
</evidence>
<keyword evidence="8 9" id="KW-0456">Lyase</keyword>
<evidence type="ECO:0000256" key="5">
    <source>
        <dbReference type="ARBA" id="ARBA00020164"/>
    </source>
</evidence>
<gene>
    <name evidence="11" type="ORF">C8D98_0331</name>
</gene>
<evidence type="ECO:0000256" key="9">
    <source>
        <dbReference type="PIRNR" id="PIRNR001332"/>
    </source>
</evidence>
<proteinExistence type="inferred from homology"/>
<dbReference type="OrthoDB" id="8612680at2"/>
<evidence type="ECO:0000256" key="10">
    <source>
        <dbReference type="SAM" id="SignalP"/>
    </source>
</evidence>
<protein>
    <recommendedName>
        <fullName evidence="5 9">Alpha-acetolactate decarboxylase</fullName>
        <ecNumber evidence="4 9">4.1.1.5</ecNumber>
    </recommendedName>
</protein>
<comment type="catalytic activity">
    <reaction evidence="1 9">
        <text>(2S)-2-acetolactate + H(+) = (R)-acetoin + CO2</text>
        <dbReference type="Rhea" id="RHEA:21580"/>
        <dbReference type="ChEBI" id="CHEBI:15378"/>
        <dbReference type="ChEBI" id="CHEBI:15686"/>
        <dbReference type="ChEBI" id="CHEBI:16526"/>
        <dbReference type="ChEBI" id="CHEBI:58476"/>
        <dbReference type="EC" id="4.1.1.5"/>
    </reaction>
</comment>
<dbReference type="UniPathway" id="UPA00626">
    <property type="reaction ID" value="UER00678"/>
</dbReference>
<reference evidence="11 12" key="1">
    <citation type="submission" date="2019-03" db="EMBL/GenBank/DDBJ databases">
        <title>Genomic Encyclopedia of Type Strains, Phase IV (KMG-IV): sequencing the most valuable type-strain genomes for metagenomic binning, comparative biology and taxonomic classification.</title>
        <authorList>
            <person name="Goeker M."/>
        </authorList>
    </citation>
    <scope>NUCLEOTIDE SEQUENCE [LARGE SCALE GENOMIC DNA]</scope>
    <source>
        <strain evidence="11 12">DSM 24984</strain>
    </source>
</reference>
<dbReference type="Gene3D" id="3.30.1330.80">
    <property type="entry name" value="Hypothetical protein, similar to alpha- acetolactate decarboxylase, domain 2"/>
    <property type="match status" value="2"/>
</dbReference>
<dbReference type="EC" id="4.1.1.5" evidence="4 9"/>
<comment type="pathway">
    <text evidence="2 9">Polyol metabolism; (R,R)-butane-2,3-diol biosynthesis; (R,R)-butane-2,3-diol from pyruvate: step 2/3.</text>
</comment>
<dbReference type="GO" id="GO:0047605">
    <property type="term" value="F:acetolactate decarboxylase activity"/>
    <property type="evidence" value="ECO:0007669"/>
    <property type="project" value="UniProtKB-UniRule"/>
</dbReference>
<dbReference type="PIRSF" id="PIRSF001332">
    <property type="entry name" value="Acetolac_decarb"/>
    <property type="match status" value="1"/>
</dbReference>
<dbReference type="PANTHER" id="PTHR35524:SF1">
    <property type="entry name" value="ALPHA-ACETOLACTATE DECARBOXYLASE"/>
    <property type="match status" value="1"/>
</dbReference>
<evidence type="ECO:0000256" key="4">
    <source>
        <dbReference type="ARBA" id="ARBA00013204"/>
    </source>
</evidence>
<feature type="chain" id="PRO_5020448281" description="Alpha-acetolactate decarboxylase" evidence="10">
    <location>
        <begin position="21"/>
        <end position="255"/>
    </location>
</feature>
<evidence type="ECO:0000256" key="3">
    <source>
        <dbReference type="ARBA" id="ARBA00007106"/>
    </source>
</evidence>
<dbReference type="InterPro" id="IPR005128">
    <property type="entry name" value="Acetolactate_a_deCO2ase"/>
</dbReference>
<feature type="signal peptide" evidence="10">
    <location>
        <begin position="1"/>
        <end position="20"/>
    </location>
</feature>
<evidence type="ECO:0000256" key="2">
    <source>
        <dbReference type="ARBA" id="ARBA00005170"/>
    </source>
</evidence>
<dbReference type="Proteomes" id="UP000294614">
    <property type="component" value="Unassembled WGS sequence"/>
</dbReference>
<sequence length="255" mass="28351">MMRTSSFLLFALLLFGCAHNENTVTQISTIDALLAGGYDGSAQIKNLKSYGDFGIGTFDRLEGEMIILDGQVYQAKADGRIYKVGQGTTPFASVSLFRPDITMKLGSPVDFKAFEMFADSLIKDDNLFYAVKAEGKFKAMTVRSVPAQSKPYRPLAEVVRTQPVFEYKDIEGTIVGYRLPAYVKGINVAGYHLHFIDSSKTYGGHILAFEMTGGTVSIDKQNKFRMILPEKGLEELDLAKDRSDELHRVEKYKAP</sequence>
<dbReference type="NCBIfam" id="TIGR01252">
    <property type="entry name" value="acetolac_decarb"/>
    <property type="match status" value="1"/>
</dbReference>
<dbReference type="RefSeq" id="WP_132871422.1">
    <property type="nucleotide sequence ID" value="NZ_JBLJBI010000158.1"/>
</dbReference>
<comment type="caution">
    <text evidence="11">The sequence shown here is derived from an EMBL/GenBank/DDBJ whole genome shotgun (WGS) entry which is preliminary data.</text>
</comment>